<dbReference type="OrthoDB" id="9806939at2"/>
<feature type="domain" description="Multidrug resistance protein MdtA-like alpha-helical hairpin" evidence="3">
    <location>
        <begin position="103"/>
        <end position="158"/>
    </location>
</feature>
<dbReference type="Gene3D" id="2.40.420.20">
    <property type="match status" value="1"/>
</dbReference>
<dbReference type="InterPro" id="IPR006143">
    <property type="entry name" value="RND_pump_MFP"/>
</dbReference>
<organism evidence="6 7">
    <name type="scientific">Chryseobacterium taeanense</name>
    <dbReference type="NCBI Taxonomy" id="311334"/>
    <lineage>
        <taxon>Bacteria</taxon>
        <taxon>Pseudomonadati</taxon>
        <taxon>Bacteroidota</taxon>
        <taxon>Flavobacteriia</taxon>
        <taxon>Flavobacteriales</taxon>
        <taxon>Weeksellaceae</taxon>
        <taxon>Chryseobacterium group</taxon>
        <taxon>Chryseobacterium</taxon>
    </lineage>
</organism>
<dbReference type="Pfam" id="PF25954">
    <property type="entry name" value="Beta-barrel_RND_2"/>
    <property type="match status" value="1"/>
</dbReference>
<evidence type="ECO:0000256" key="2">
    <source>
        <dbReference type="SAM" id="Coils"/>
    </source>
</evidence>
<keyword evidence="7" id="KW-1185">Reference proteome</keyword>
<feature type="domain" description="Multidrug resistance protein MdtA-like barrel-sandwich hybrid" evidence="4">
    <location>
        <begin position="60"/>
        <end position="195"/>
    </location>
</feature>
<dbReference type="Gene3D" id="1.10.287.470">
    <property type="entry name" value="Helix hairpin bin"/>
    <property type="match status" value="1"/>
</dbReference>
<sequence length="362" mass="38613">MKTYFYSTLILSGLLLGSCSSDEKKSVQNTDAPISVTVSRTTAGTEGSSATASGKLVAKNSVNVSTRMMGYITSMNAEVGQNVNAGQLLVSINATDIQAKGGQANAQIAQAQASYNIAKKDYERFQNLYKSQSASQKELDDMRARYEMAQAGLQAAQQMKNEVNAQYRYTNVTAPISGTVTAKFAEQGDMASPGMPLLTIESPSSLQAQVLVSEQNIAMISNGMPVEVTLKSLNKTVSGTVSEISKSSAQTGGQYMVKINIHNASGLLPGMFVNVQFPFKSSGKINQSFQESMMIPKTALVENGQLTGVYVVSSQNTAVLRWLKTGKSLGDQVEVLSGLAPKESYIISSTGKLYNGAKVQIK</sequence>
<dbReference type="Pfam" id="PF25917">
    <property type="entry name" value="BSH_RND"/>
    <property type="match status" value="1"/>
</dbReference>
<dbReference type="PANTHER" id="PTHR30469">
    <property type="entry name" value="MULTIDRUG RESISTANCE PROTEIN MDTA"/>
    <property type="match status" value="1"/>
</dbReference>
<evidence type="ECO:0000259" key="3">
    <source>
        <dbReference type="Pfam" id="PF25876"/>
    </source>
</evidence>
<dbReference type="RefSeq" id="WP_089854448.1">
    <property type="nucleotide sequence ID" value="NZ_FNDW01000001.1"/>
</dbReference>
<proteinExistence type="inferred from homology"/>
<dbReference type="InterPro" id="IPR058792">
    <property type="entry name" value="Beta-barrel_RND_2"/>
</dbReference>
<name>A0A1G8EJI3_9FLAO</name>
<dbReference type="Gene3D" id="2.40.30.170">
    <property type="match status" value="1"/>
</dbReference>
<evidence type="ECO:0000256" key="1">
    <source>
        <dbReference type="ARBA" id="ARBA00009477"/>
    </source>
</evidence>
<dbReference type="EMBL" id="FNDW01000001">
    <property type="protein sequence ID" value="SDH69976.1"/>
    <property type="molecule type" value="Genomic_DNA"/>
</dbReference>
<dbReference type="NCBIfam" id="TIGR01730">
    <property type="entry name" value="RND_mfp"/>
    <property type="match status" value="1"/>
</dbReference>
<reference evidence="7" key="1">
    <citation type="submission" date="2016-10" db="EMBL/GenBank/DDBJ databases">
        <authorList>
            <person name="Varghese N."/>
            <person name="Submissions S."/>
        </authorList>
    </citation>
    <scope>NUCLEOTIDE SEQUENCE [LARGE SCALE GENOMIC DNA]</scope>
    <source>
        <strain evidence="7">DSM 17071</strain>
    </source>
</reference>
<evidence type="ECO:0000313" key="6">
    <source>
        <dbReference type="EMBL" id="SDH69976.1"/>
    </source>
</evidence>
<dbReference type="Gene3D" id="2.40.50.100">
    <property type="match status" value="1"/>
</dbReference>
<dbReference type="PROSITE" id="PS51257">
    <property type="entry name" value="PROKAR_LIPOPROTEIN"/>
    <property type="match status" value="1"/>
</dbReference>
<gene>
    <name evidence="6" type="ORF">SAMN05421846_101605</name>
</gene>
<protein>
    <submittedName>
        <fullName evidence="6">RND family efflux transporter, MFP subunit</fullName>
    </submittedName>
</protein>
<dbReference type="GO" id="GO:1990281">
    <property type="term" value="C:efflux pump complex"/>
    <property type="evidence" value="ECO:0007669"/>
    <property type="project" value="TreeGrafter"/>
</dbReference>
<keyword evidence="2" id="KW-0175">Coiled coil</keyword>
<feature type="coiled-coil region" evidence="2">
    <location>
        <begin position="108"/>
        <end position="166"/>
    </location>
</feature>
<accession>A0A1G8EJI3</accession>
<evidence type="ECO:0000259" key="5">
    <source>
        <dbReference type="Pfam" id="PF25954"/>
    </source>
</evidence>
<dbReference type="GO" id="GO:0015562">
    <property type="term" value="F:efflux transmembrane transporter activity"/>
    <property type="evidence" value="ECO:0007669"/>
    <property type="project" value="TreeGrafter"/>
</dbReference>
<dbReference type="InterPro" id="IPR058624">
    <property type="entry name" value="MdtA-like_HH"/>
</dbReference>
<dbReference type="PANTHER" id="PTHR30469:SF15">
    <property type="entry name" value="HLYD FAMILY OF SECRETION PROTEINS"/>
    <property type="match status" value="1"/>
</dbReference>
<feature type="domain" description="CusB-like beta-barrel" evidence="5">
    <location>
        <begin position="210"/>
        <end position="277"/>
    </location>
</feature>
<dbReference type="InterPro" id="IPR058625">
    <property type="entry name" value="MdtA-like_BSH"/>
</dbReference>
<dbReference type="SUPFAM" id="SSF111369">
    <property type="entry name" value="HlyD-like secretion proteins"/>
    <property type="match status" value="1"/>
</dbReference>
<evidence type="ECO:0000259" key="4">
    <source>
        <dbReference type="Pfam" id="PF25917"/>
    </source>
</evidence>
<dbReference type="STRING" id="311334.SAMN05421846_101605"/>
<evidence type="ECO:0000313" key="7">
    <source>
        <dbReference type="Proteomes" id="UP000198869"/>
    </source>
</evidence>
<dbReference type="Proteomes" id="UP000198869">
    <property type="component" value="Unassembled WGS sequence"/>
</dbReference>
<dbReference type="Pfam" id="PF25876">
    <property type="entry name" value="HH_MFP_RND"/>
    <property type="match status" value="1"/>
</dbReference>
<dbReference type="AlphaFoldDB" id="A0A1G8EJI3"/>
<comment type="similarity">
    <text evidence="1">Belongs to the membrane fusion protein (MFP) (TC 8.A.1) family.</text>
</comment>